<sequence>MYFRGKPLRSDQNHCAYRKRAGRHLSKEAMNTTQPPASQIIRPNVVSSVPALSPLLIAHATKSLPMSSLFLEAARSADALDESDLPRWEEDPPYMDSELDSTLQEERFTQNLIDVMLGRRMQLSNESKVQRERRFAEGDHKLIFAELVDDLKEQIV</sequence>
<dbReference type="AlphaFoldDB" id="A0A0C3NDC9"/>
<dbReference type="Proteomes" id="UP000054217">
    <property type="component" value="Unassembled WGS sequence"/>
</dbReference>
<gene>
    <name evidence="1" type="ORF">M404DRAFT_35710</name>
</gene>
<keyword evidence="2" id="KW-1185">Reference proteome</keyword>
<proteinExistence type="predicted"/>
<evidence type="ECO:0000313" key="1">
    <source>
        <dbReference type="EMBL" id="KIN93815.1"/>
    </source>
</evidence>
<dbReference type="InParanoid" id="A0A0C3NDC9"/>
<name>A0A0C3NDC9_PISTI</name>
<reference evidence="1 2" key="1">
    <citation type="submission" date="2014-04" db="EMBL/GenBank/DDBJ databases">
        <authorList>
            <consortium name="DOE Joint Genome Institute"/>
            <person name="Kuo A."/>
            <person name="Kohler A."/>
            <person name="Costa M.D."/>
            <person name="Nagy L.G."/>
            <person name="Floudas D."/>
            <person name="Copeland A."/>
            <person name="Barry K.W."/>
            <person name="Cichocki N."/>
            <person name="Veneault-Fourrey C."/>
            <person name="LaButti K."/>
            <person name="Lindquist E.A."/>
            <person name="Lipzen A."/>
            <person name="Lundell T."/>
            <person name="Morin E."/>
            <person name="Murat C."/>
            <person name="Sun H."/>
            <person name="Tunlid A."/>
            <person name="Henrissat B."/>
            <person name="Grigoriev I.V."/>
            <person name="Hibbett D.S."/>
            <person name="Martin F."/>
            <person name="Nordberg H.P."/>
            <person name="Cantor M.N."/>
            <person name="Hua S.X."/>
        </authorList>
    </citation>
    <scope>NUCLEOTIDE SEQUENCE [LARGE SCALE GENOMIC DNA]</scope>
    <source>
        <strain evidence="1 2">Marx 270</strain>
    </source>
</reference>
<dbReference type="OrthoDB" id="3178701at2759"/>
<dbReference type="HOGENOM" id="CLU_103464_0_0_1"/>
<accession>A0A0C3NDC9</accession>
<evidence type="ECO:0000313" key="2">
    <source>
        <dbReference type="Proteomes" id="UP000054217"/>
    </source>
</evidence>
<organism evidence="1 2">
    <name type="scientific">Pisolithus tinctorius Marx 270</name>
    <dbReference type="NCBI Taxonomy" id="870435"/>
    <lineage>
        <taxon>Eukaryota</taxon>
        <taxon>Fungi</taxon>
        <taxon>Dikarya</taxon>
        <taxon>Basidiomycota</taxon>
        <taxon>Agaricomycotina</taxon>
        <taxon>Agaricomycetes</taxon>
        <taxon>Agaricomycetidae</taxon>
        <taxon>Boletales</taxon>
        <taxon>Sclerodermatineae</taxon>
        <taxon>Pisolithaceae</taxon>
        <taxon>Pisolithus</taxon>
    </lineage>
</organism>
<protein>
    <submittedName>
        <fullName evidence="1">Uncharacterized protein</fullName>
    </submittedName>
</protein>
<reference evidence="2" key="2">
    <citation type="submission" date="2015-01" db="EMBL/GenBank/DDBJ databases">
        <title>Evolutionary Origins and Diversification of the Mycorrhizal Mutualists.</title>
        <authorList>
            <consortium name="DOE Joint Genome Institute"/>
            <consortium name="Mycorrhizal Genomics Consortium"/>
            <person name="Kohler A."/>
            <person name="Kuo A."/>
            <person name="Nagy L.G."/>
            <person name="Floudas D."/>
            <person name="Copeland A."/>
            <person name="Barry K.W."/>
            <person name="Cichocki N."/>
            <person name="Veneault-Fourrey C."/>
            <person name="LaButti K."/>
            <person name="Lindquist E.A."/>
            <person name="Lipzen A."/>
            <person name="Lundell T."/>
            <person name="Morin E."/>
            <person name="Murat C."/>
            <person name="Riley R."/>
            <person name="Ohm R."/>
            <person name="Sun H."/>
            <person name="Tunlid A."/>
            <person name="Henrissat B."/>
            <person name="Grigoriev I.V."/>
            <person name="Hibbett D.S."/>
            <person name="Martin F."/>
        </authorList>
    </citation>
    <scope>NUCLEOTIDE SEQUENCE [LARGE SCALE GENOMIC DNA]</scope>
    <source>
        <strain evidence="2">Marx 270</strain>
    </source>
</reference>
<dbReference type="EMBL" id="KN832133">
    <property type="protein sequence ID" value="KIN93815.1"/>
    <property type="molecule type" value="Genomic_DNA"/>
</dbReference>